<dbReference type="Proteomes" id="UP001291309">
    <property type="component" value="Unassembled WGS sequence"/>
</dbReference>
<organism evidence="1 2">
    <name type="scientific">Hyalangium rubrum</name>
    <dbReference type="NCBI Taxonomy" id="3103134"/>
    <lineage>
        <taxon>Bacteria</taxon>
        <taxon>Pseudomonadati</taxon>
        <taxon>Myxococcota</taxon>
        <taxon>Myxococcia</taxon>
        <taxon>Myxococcales</taxon>
        <taxon>Cystobacterineae</taxon>
        <taxon>Archangiaceae</taxon>
        <taxon>Hyalangium</taxon>
    </lineage>
</organism>
<dbReference type="EMBL" id="JAXIVS010000015">
    <property type="protein sequence ID" value="MDY7231681.1"/>
    <property type="molecule type" value="Genomic_DNA"/>
</dbReference>
<protein>
    <submittedName>
        <fullName evidence="1">Uncharacterized protein</fullName>
    </submittedName>
</protein>
<reference evidence="1 2" key="1">
    <citation type="submission" date="2023-12" db="EMBL/GenBank/DDBJ databases">
        <title>the genome sequence of Hyalangium sp. s54d21.</title>
        <authorList>
            <person name="Zhang X."/>
        </authorList>
    </citation>
    <scope>NUCLEOTIDE SEQUENCE [LARGE SCALE GENOMIC DNA]</scope>
    <source>
        <strain evidence="2">s54d21</strain>
    </source>
</reference>
<comment type="caution">
    <text evidence="1">The sequence shown here is derived from an EMBL/GenBank/DDBJ whole genome shotgun (WGS) entry which is preliminary data.</text>
</comment>
<gene>
    <name evidence="1" type="ORF">SYV04_35165</name>
</gene>
<proteinExistence type="predicted"/>
<name>A0ABU5HDX2_9BACT</name>
<evidence type="ECO:0000313" key="2">
    <source>
        <dbReference type="Proteomes" id="UP001291309"/>
    </source>
</evidence>
<dbReference type="RefSeq" id="WP_321550387.1">
    <property type="nucleotide sequence ID" value="NZ_JAXIVS010000015.1"/>
</dbReference>
<accession>A0ABU5HDX2</accession>
<keyword evidence="2" id="KW-1185">Reference proteome</keyword>
<sequence length="68" mass="7814">MRERTSLLLRREDFDASILTHPHFLVLVPELSEQFLRRSETLTGEQVIELTAENLLVCKELFGATDNA</sequence>
<evidence type="ECO:0000313" key="1">
    <source>
        <dbReference type="EMBL" id="MDY7231681.1"/>
    </source>
</evidence>